<dbReference type="Proteomes" id="UP000610746">
    <property type="component" value="Unassembled WGS sequence"/>
</dbReference>
<sequence length="525" mass="57818">MNRKYLNVIPAMLLLFAILFSCRPDILLEQDARNQAAQSGLTSKIISLKESAHRNKILPELKFAKQQLTNKSINPFGKTINFGDSISIDTEGVIYIENGPNYHTYTFNIKRTNPQANDPVENLLLAPLPNGTYQEFFVSYNLSVQEKQKLIFGHPVDTKGKTLITELTAGTMNSGNHLAKSTMVCVWKSTIVYQPCKGGAHNETNFNVTADVFANWANCKNPPEHQPSYYINTSYSCEEVAEAIVPIDGAGGGGDSGGPGGGGGDLGPAPDPCVNAASNPGEVGLVDGNGCAIGVPTQPNVGPIKGKTPCELIKKTTDDAKFIAKKAILKTKVNLTNEVGYKLSYPMPGTNQVGTQDQILENYPGTNRLNFNYTPQTFAILHSHHNGLYPIFSPDDLIELNKWIAGVIAYNADPNNTIKINVKELTISVVTETSTYLMSFDSTTIDAYPAYTQEEFDDIIDDYKDYMIAAGNSYQQDYMEKLEYQFLKFTEKYMPMPKMKLFEVLDSGNFEISLVNGKRKRTACP</sequence>
<proteinExistence type="predicted"/>
<keyword evidence="3" id="KW-1185">Reference proteome</keyword>
<evidence type="ECO:0000313" key="2">
    <source>
        <dbReference type="EMBL" id="NRS92220.1"/>
    </source>
</evidence>
<feature type="region of interest" description="Disordered" evidence="1">
    <location>
        <begin position="249"/>
        <end position="269"/>
    </location>
</feature>
<dbReference type="PROSITE" id="PS51257">
    <property type="entry name" value="PROKAR_LIPOPROTEIN"/>
    <property type="match status" value="1"/>
</dbReference>
<dbReference type="AlphaFoldDB" id="A0A8J8K4X5"/>
<accession>A0A8J8K4X5</accession>
<feature type="compositionally biased region" description="Gly residues" evidence="1">
    <location>
        <begin position="249"/>
        <end position="266"/>
    </location>
</feature>
<gene>
    <name evidence="2" type="ORF">HNQ03_001288</name>
</gene>
<evidence type="ECO:0000313" key="3">
    <source>
        <dbReference type="Proteomes" id="UP000610746"/>
    </source>
</evidence>
<dbReference type="RefSeq" id="WP_173778831.1">
    <property type="nucleotide sequence ID" value="NZ_JABSNO010000007.1"/>
</dbReference>
<reference evidence="2" key="1">
    <citation type="submission" date="2020-05" db="EMBL/GenBank/DDBJ databases">
        <title>Genomic Encyclopedia of Type Strains, Phase IV (KMG-V): Genome sequencing to study the core and pangenomes of soil and plant-associated prokaryotes.</title>
        <authorList>
            <person name="Whitman W."/>
        </authorList>
    </citation>
    <scope>NUCLEOTIDE SEQUENCE</scope>
    <source>
        <strain evidence="2">16F</strain>
    </source>
</reference>
<protein>
    <submittedName>
        <fullName evidence="2">Uncharacterized protein</fullName>
    </submittedName>
</protein>
<evidence type="ECO:0000256" key="1">
    <source>
        <dbReference type="SAM" id="MobiDB-lite"/>
    </source>
</evidence>
<dbReference type="EMBL" id="JABSNO010000007">
    <property type="protein sequence ID" value="NRS92220.1"/>
    <property type="molecule type" value="Genomic_DNA"/>
</dbReference>
<organism evidence="2 3">
    <name type="scientific">Frigoriflavimonas asaccharolytica</name>
    <dbReference type="NCBI Taxonomy" id="2735899"/>
    <lineage>
        <taxon>Bacteria</taxon>
        <taxon>Pseudomonadati</taxon>
        <taxon>Bacteroidota</taxon>
        <taxon>Flavobacteriia</taxon>
        <taxon>Flavobacteriales</taxon>
        <taxon>Weeksellaceae</taxon>
        <taxon>Frigoriflavimonas</taxon>
    </lineage>
</organism>
<name>A0A8J8K4X5_9FLAO</name>
<comment type="caution">
    <text evidence="2">The sequence shown here is derived from an EMBL/GenBank/DDBJ whole genome shotgun (WGS) entry which is preliminary data.</text>
</comment>